<protein>
    <recommendedName>
        <fullName evidence="1">DH domain-containing protein</fullName>
    </recommendedName>
</protein>
<feature type="non-terminal residue" evidence="2">
    <location>
        <position position="1"/>
    </location>
</feature>
<dbReference type="AlphaFoldDB" id="A0A820QLZ8"/>
<dbReference type="InterPro" id="IPR035899">
    <property type="entry name" value="DBL_dom_sf"/>
</dbReference>
<dbReference type="EMBL" id="CAJOAY010031542">
    <property type="protein sequence ID" value="CAF4426348.1"/>
    <property type="molecule type" value="Genomic_DNA"/>
</dbReference>
<sequence length="101" mass="12358">SFISFLLKPLQRLLHYEYLLEKLLIYYRQNDHEFDYQDCYGVYIKIQDYIENFTESLTILPNRQKLIELQRDLIGVDNLSIQHDRVKILLLEIFPIDLYIF</sequence>
<proteinExistence type="predicted"/>
<dbReference type="Gene3D" id="1.20.900.10">
    <property type="entry name" value="Dbl homology (DH) domain"/>
    <property type="match status" value="1"/>
</dbReference>
<evidence type="ECO:0000313" key="3">
    <source>
        <dbReference type="Proteomes" id="UP000663881"/>
    </source>
</evidence>
<feature type="domain" description="DH" evidence="1">
    <location>
        <begin position="1"/>
        <end position="56"/>
    </location>
</feature>
<evidence type="ECO:0000259" key="1">
    <source>
        <dbReference type="PROSITE" id="PS50010"/>
    </source>
</evidence>
<comment type="caution">
    <text evidence="2">The sequence shown here is derived from an EMBL/GenBank/DDBJ whole genome shotgun (WGS) entry which is preliminary data.</text>
</comment>
<gene>
    <name evidence="2" type="ORF">OKA104_LOCUS52817</name>
</gene>
<reference evidence="2" key="1">
    <citation type="submission" date="2021-02" db="EMBL/GenBank/DDBJ databases">
        <authorList>
            <person name="Nowell W R."/>
        </authorList>
    </citation>
    <scope>NUCLEOTIDE SEQUENCE</scope>
</reference>
<dbReference type="PROSITE" id="PS50010">
    <property type="entry name" value="DH_2"/>
    <property type="match status" value="1"/>
</dbReference>
<dbReference type="GO" id="GO:0005085">
    <property type="term" value="F:guanyl-nucleotide exchange factor activity"/>
    <property type="evidence" value="ECO:0007669"/>
    <property type="project" value="InterPro"/>
</dbReference>
<dbReference type="SUPFAM" id="SSF48065">
    <property type="entry name" value="DBL homology domain (DH-domain)"/>
    <property type="match status" value="1"/>
</dbReference>
<organism evidence="2 3">
    <name type="scientific">Adineta steineri</name>
    <dbReference type="NCBI Taxonomy" id="433720"/>
    <lineage>
        <taxon>Eukaryota</taxon>
        <taxon>Metazoa</taxon>
        <taxon>Spiralia</taxon>
        <taxon>Gnathifera</taxon>
        <taxon>Rotifera</taxon>
        <taxon>Eurotatoria</taxon>
        <taxon>Bdelloidea</taxon>
        <taxon>Adinetida</taxon>
        <taxon>Adinetidae</taxon>
        <taxon>Adineta</taxon>
    </lineage>
</organism>
<name>A0A820QLZ8_9BILA</name>
<dbReference type="Proteomes" id="UP000663881">
    <property type="component" value="Unassembled WGS sequence"/>
</dbReference>
<dbReference type="InterPro" id="IPR000219">
    <property type="entry name" value="DH_dom"/>
</dbReference>
<accession>A0A820QLZ8</accession>
<evidence type="ECO:0000313" key="2">
    <source>
        <dbReference type="EMBL" id="CAF4426348.1"/>
    </source>
</evidence>